<feature type="compositionally biased region" description="Basic and acidic residues" evidence="1">
    <location>
        <begin position="19"/>
        <end position="33"/>
    </location>
</feature>
<dbReference type="Proteomes" id="UP000007431">
    <property type="component" value="Unassembled WGS sequence"/>
</dbReference>
<feature type="region of interest" description="Disordered" evidence="1">
    <location>
        <begin position="71"/>
        <end position="119"/>
    </location>
</feature>
<dbReference type="RefSeq" id="XP_003029415.1">
    <property type="nucleotide sequence ID" value="XM_003029369.1"/>
</dbReference>
<protein>
    <submittedName>
        <fullName evidence="3">Expressed protein</fullName>
    </submittedName>
</protein>
<proteinExistence type="predicted"/>
<dbReference type="PROSITE" id="PS51350">
    <property type="entry name" value="PTS_HPR_DOM"/>
    <property type="match status" value="1"/>
</dbReference>
<dbReference type="GeneID" id="9591236"/>
<name>D8QCD8_SCHCM</name>
<dbReference type="EMBL" id="GL377309">
    <property type="protein sequence ID" value="EFI94512.1"/>
    <property type="molecule type" value="Genomic_DNA"/>
</dbReference>
<keyword evidence="4" id="KW-1185">Reference proteome</keyword>
<dbReference type="HOGENOM" id="CLU_116380_0_0_1"/>
<accession>D8QCD8</accession>
<evidence type="ECO:0000259" key="2">
    <source>
        <dbReference type="PROSITE" id="PS51350"/>
    </source>
</evidence>
<dbReference type="KEGG" id="scm:SCHCO_02670523"/>
<evidence type="ECO:0000313" key="4">
    <source>
        <dbReference type="Proteomes" id="UP000007431"/>
    </source>
</evidence>
<feature type="region of interest" description="Disordered" evidence="1">
    <location>
        <begin position="1"/>
        <end position="37"/>
    </location>
</feature>
<gene>
    <name evidence="3" type="ORF">SCHCODRAFT_85765</name>
</gene>
<reference evidence="3 4" key="1">
    <citation type="journal article" date="2010" name="Nat. Biotechnol.">
        <title>Genome sequence of the model mushroom Schizophyllum commune.</title>
        <authorList>
            <person name="Ohm R.A."/>
            <person name="de Jong J.F."/>
            <person name="Lugones L.G."/>
            <person name="Aerts A."/>
            <person name="Kothe E."/>
            <person name="Stajich J.E."/>
            <person name="de Vries R.P."/>
            <person name="Record E."/>
            <person name="Levasseur A."/>
            <person name="Baker S.E."/>
            <person name="Bartholomew K.A."/>
            <person name="Coutinho P.M."/>
            <person name="Erdmann S."/>
            <person name="Fowler T.J."/>
            <person name="Gathman A.C."/>
            <person name="Lombard V."/>
            <person name="Henrissat B."/>
            <person name="Knabe N."/>
            <person name="Kuees U."/>
            <person name="Lilly W.W."/>
            <person name="Lindquist E."/>
            <person name="Lucas S."/>
            <person name="Magnuson J.K."/>
            <person name="Piumi F."/>
            <person name="Raudaskoski M."/>
            <person name="Salamov A."/>
            <person name="Schmutz J."/>
            <person name="Schwarze F.W.M.R."/>
            <person name="vanKuyk P.A."/>
            <person name="Horton J.S."/>
            <person name="Grigoriev I.V."/>
            <person name="Woesten H.A.B."/>
        </authorList>
    </citation>
    <scope>NUCLEOTIDE SEQUENCE [LARGE SCALE GENOMIC DNA]</scope>
    <source>
        <strain evidence="4">H4-8 / FGSC 9210</strain>
    </source>
</reference>
<dbReference type="AlphaFoldDB" id="D8QCD8"/>
<dbReference type="VEuPathDB" id="FungiDB:SCHCODRAFT_02670523"/>
<organism evidence="4">
    <name type="scientific">Schizophyllum commune (strain H4-8 / FGSC 9210)</name>
    <name type="common">Split gill fungus</name>
    <dbReference type="NCBI Taxonomy" id="578458"/>
    <lineage>
        <taxon>Eukaryota</taxon>
        <taxon>Fungi</taxon>
        <taxon>Dikarya</taxon>
        <taxon>Basidiomycota</taxon>
        <taxon>Agaricomycotina</taxon>
        <taxon>Agaricomycetes</taxon>
        <taxon>Agaricomycetidae</taxon>
        <taxon>Agaricales</taxon>
        <taxon>Schizophyllaceae</taxon>
        <taxon>Schizophyllum</taxon>
    </lineage>
</organism>
<evidence type="ECO:0000256" key="1">
    <source>
        <dbReference type="SAM" id="MobiDB-lite"/>
    </source>
</evidence>
<dbReference type="OrthoDB" id="3247268at2759"/>
<dbReference type="eggNOG" id="ENOG502SS3W">
    <property type="taxonomic scope" value="Eukaryota"/>
</dbReference>
<feature type="domain" description="HPr" evidence="2">
    <location>
        <begin position="1"/>
        <end position="80"/>
    </location>
</feature>
<dbReference type="InterPro" id="IPR000032">
    <property type="entry name" value="HPr-like"/>
</dbReference>
<dbReference type="InParanoid" id="D8QCD8"/>
<feature type="compositionally biased region" description="Basic and acidic residues" evidence="1">
    <location>
        <begin position="103"/>
        <end position="119"/>
    </location>
</feature>
<evidence type="ECO:0000313" key="3">
    <source>
        <dbReference type="EMBL" id="EFI94512.1"/>
    </source>
</evidence>
<sequence length="119" mass="12456">MSAAPSTPPRNSVAFPGGADEHATPGRRVEGKGGRSLSELLRLHAEKGTDCNFTPEEAKQVGEVLGQWINAGSSPYEGEDDFFSRAQDDSAIPSSRPASAVDGRPRGKSEGAARSDSKS</sequence>
<dbReference type="OMA" id="KQWINSG"/>